<gene>
    <name evidence="17" type="ORF">BMF94_6044</name>
</gene>
<keyword evidence="7" id="KW-0808">Transferase</keyword>
<evidence type="ECO:0000256" key="5">
    <source>
        <dbReference type="ARBA" id="ARBA00004906"/>
    </source>
</evidence>
<dbReference type="OrthoDB" id="10057496at2759"/>
<feature type="region of interest" description="Disordered" evidence="15">
    <location>
        <begin position="249"/>
        <end position="284"/>
    </location>
</feature>
<proteinExistence type="predicted"/>
<dbReference type="InterPro" id="IPR001841">
    <property type="entry name" value="Znf_RING"/>
</dbReference>
<dbReference type="Gene3D" id="3.30.40.10">
    <property type="entry name" value="Zinc/RING finger domain, C3HC4 (zinc finger)"/>
    <property type="match status" value="1"/>
</dbReference>
<evidence type="ECO:0000313" key="18">
    <source>
        <dbReference type="Proteomes" id="UP000237144"/>
    </source>
</evidence>
<evidence type="ECO:0000256" key="14">
    <source>
        <dbReference type="PROSITE-ProRule" id="PRU00175"/>
    </source>
</evidence>
<comment type="caution">
    <text evidence="17">The sequence shown here is derived from an EMBL/GenBank/DDBJ whole genome shotgun (WGS) entry which is preliminary data.</text>
</comment>
<keyword evidence="11" id="KW-0472">Membrane</keyword>
<accession>A0A2S5B258</accession>
<keyword evidence="18" id="KW-1185">Reference proteome</keyword>
<evidence type="ECO:0000256" key="3">
    <source>
        <dbReference type="ARBA" id="ARBA00004177"/>
    </source>
</evidence>
<evidence type="ECO:0000256" key="10">
    <source>
        <dbReference type="ARBA" id="ARBA00022786"/>
    </source>
</evidence>
<dbReference type="PANTHER" id="PTHR46661">
    <property type="entry name" value="E3 UBIQUITIN-PROTEIN LIGASE ZNRF1-LIKE PROTEIN"/>
    <property type="match status" value="1"/>
</dbReference>
<feature type="domain" description="RING-type" evidence="16">
    <location>
        <begin position="558"/>
        <end position="600"/>
    </location>
</feature>
<evidence type="ECO:0000313" key="17">
    <source>
        <dbReference type="EMBL" id="POY70867.1"/>
    </source>
</evidence>
<feature type="region of interest" description="Disordered" evidence="15">
    <location>
        <begin position="321"/>
        <end position="353"/>
    </location>
</feature>
<name>A0A2S5B258_9BASI</name>
<dbReference type="SUPFAM" id="SSF57850">
    <property type="entry name" value="RING/U-box"/>
    <property type="match status" value="1"/>
</dbReference>
<protein>
    <recommendedName>
        <fullName evidence="6">RING-type E3 ubiquitin transferase</fullName>
        <ecNumber evidence="6">2.3.2.27</ecNumber>
    </recommendedName>
</protein>
<organism evidence="17 18">
    <name type="scientific">Rhodotorula taiwanensis</name>
    <dbReference type="NCBI Taxonomy" id="741276"/>
    <lineage>
        <taxon>Eukaryota</taxon>
        <taxon>Fungi</taxon>
        <taxon>Dikarya</taxon>
        <taxon>Basidiomycota</taxon>
        <taxon>Pucciniomycotina</taxon>
        <taxon>Microbotryomycetes</taxon>
        <taxon>Sporidiobolales</taxon>
        <taxon>Sporidiobolaceae</taxon>
        <taxon>Rhodotorula</taxon>
    </lineage>
</organism>
<dbReference type="Proteomes" id="UP000237144">
    <property type="component" value="Unassembled WGS sequence"/>
</dbReference>
<evidence type="ECO:0000256" key="4">
    <source>
        <dbReference type="ARBA" id="ARBA00004371"/>
    </source>
</evidence>
<dbReference type="GO" id="GO:0005768">
    <property type="term" value="C:endosome"/>
    <property type="evidence" value="ECO:0007669"/>
    <property type="project" value="UniProtKB-SubCell"/>
</dbReference>
<evidence type="ECO:0000256" key="13">
    <source>
        <dbReference type="ARBA" id="ARBA00023288"/>
    </source>
</evidence>
<keyword evidence="12" id="KW-0458">Lysosome</keyword>
<dbReference type="InterPro" id="IPR051878">
    <property type="entry name" value="ZNRF_ubiq-protein_ligase"/>
</dbReference>
<feature type="region of interest" description="Disordered" evidence="15">
    <location>
        <begin position="501"/>
        <end position="530"/>
    </location>
</feature>
<evidence type="ECO:0000256" key="2">
    <source>
        <dbReference type="ARBA" id="ARBA00004170"/>
    </source>
</evidence>
<evidence type="ECO:0000259" key="16">
    <source>
        <dbReference type="PROSITE" id="PS50089"/>
    </source>
</evidence>
<keyword evidence="9" id="KW-0967">Endosome</keyword>
<evidence type="ECO:0000256" key="11">
    <source>
        <dbReference type="ARBA" id="ARBA00023136"/>
    </source>
</evidence>
<keyword evidence="14" id="KW-0863">Zinc-finger</keyword>
<dbReference type="GO" id="GO:0043161">
    <property type="term" value="P:proteasome-mediated ubiquitin-dependent protein catabolic process"/>
    <property type="evidence" value="ECO:0007669"/>
    <property type="project" value="TreeGrafter"/>
</dbReference>
<keyword evidence="10" id="KW-0833">Ubl conjugation pathway</keyword>
<sequence>MSAYPVDPGQAIRWTKCPGYTTRLLDLVHRLDPVDRTLLFTTKGKGKQSIVADITDGLFTTGPHPDHSRVEKQRASVQRRINQLGSIYTSAIRRLKADPYSVHDTLVETEFPYWDQLHDLLRNHPDYPKWSLEQAEDALDGYNEQDGELGRADMQDVRFDHSPIATASGSEPGSPPRRAAPRIAAAPPTNANAVAGPSNPKPPPPGRDEHLFWNPPPAAAAAAAGPSSGRFSAPSSSHFRLPYALRADSGSGVASGSGSGSGAAAPPAKRRRTASPPPLPPMSRILQGRFEQAMEVVQSMGAEEQAQFVLDRIRAGKAAEQLEDARAQQEEEEAQRQRQLAAMAGPSSPRLSSDEWTAEELAELDAAEARLTGTGVAHPLPNAGRAVQAPDPVGAVAFEQAVPAPQPEPVIEAPVAAAPVPADANHDDGDPPLAECPKCTFPLSAVTPLEAEEHLRSCLDSDGAVLAECPVCEMALGGLANSEERERHVDACCRGLGAGGGGTTSSTAGGAAGAEGAATRGIGGSGLEPRKQKREHVVFVSDAKTVPKDEKTGEALECIMCFDEFEAEQRLARLSCYCLFHEACIESYWENPSKFCPTHRDLDTVPEVQMRGA</sequence>
<evidence type="ECO:0000256" key="7">
    <source>
        <dbReference type="ARBA" id="ARBA00022679"/>
    </source>
</evidence>
<reference evidence="17 18" key="1">
    <citation type="journal article" date="2018" name="Front. Microbiol.">
        <title>Prospects for Fungal Bioremediation of Acidic Radioactive Waste Sites: Characterization and Genome Sequence of Rhodotorula taiwanensis MD1149.</title>
        <authorList>
            <person name="Tkavc R."/>
            <person name="Matrosova V.Y."/>
            <person name="Grichenko O.E."/>
            <person name="Gostincar C."/>
            <person name="Volpe R.P."/>
            <person name="Klimenkova P."/>
            <person name="Gaidamakova E.K."/>
            <person name="Zhou C.E."/>
            <person name="Stewart B.J."/>
            <person name="Lyman M.G."/>
            <person name="Malfatti S.A."/>
            <person name="Rubinfeld B."/>
            <person name="Courtot M."/>
            <person name="Singh J."/>
            <person name="Dalgard C.L."/>
            <person name="Hamilton T."/>
            <person name="Frey K.G."/>
            <person name="Gunde-Cimerman N."/>
            <person name="Dugan L."/>
            <person name="Daly M.J."/>
        </authorList>
    </citation>
    <scope>NUCLEOTIDE SEQUENCE [LARGE SCALE GENOMIC DNA]</scope>
    <source>
        <strain evidence="17 18">MD1149</strain>
    </source>
</reference>
<dbReference type="PROSITE" id="PS50089">
    <property type="entry name" value="ZF_RING_2"/>
    <property type="match status" value="1"/>
</dbReference>
<comment type="pathway">
    <text evidence="5">Protein modification; protein ubiquitination.</text>
</comment>
<feature type="region of interest" description="Disordered" evidence="15">
    <location>
        <begin position="163"/>
        <end position="182"/>
    </location>
</feature>
<dbReference type="GO" id="GO:0061630">
    <property type="term" value="F:ubiquitin protein ligase activity"/>
    <property type="evidence" value="ECO:0007669"/>
    <property type="project" value="UniProtKB-EC"/>
</dbReference>
<evidence type="ECO:0000256" key="1">
    <source>
        <dbReference type="ARBA" id="ARBA00000900"/>
    </source>
</evidence>
<keyword evidence="13" id="KW-0449">Lipoprotein</keyword>
<dbReference type="EC" id="2.3.2.27" evidence="6"/>
<dbReference type="EMBL" id="PJQD01000096">
    <property type="protein sequence ID" value="POY70867.1"/>
    <property type="molecule type" value="Genomic_DNA"/>
</dbReference>
<feature type="compositionally biased region" description="Low complexity" evidence="15">
    <location>
        <begin position="504"/>
        <end position="520"/>
    </location>
</feature>
<keyword evidence="14" id="KW-0862">Zinc</keyword>
<dbReference type="AlphaFoldDB" id="A0A2S5B258"/>
<dbReference type="GO" id="GO:0016020">
    <property type="term" value="C:membrane"/>
    <property type="evidence" value="ECO:0007669"/>
    <property type="project" value="UniProtKB-SubCell"/>
</dbReference>
<feature type="compositionally biased region" description="Low complexity" evidence="15">
    <location>
        <begin position="219"/>
        <end position="236"/>
    </location>
</feature>
<evidence type="ECO:0000256" key="9">
    <source>
        <dbReference type="ARBA" id="ARBA00022753"/>
    </source>
</evidence>
<dbReference type="InterPro" id="IPR013083">
    <property type="entry name" value="Znf_RING/FYVE/PHD"/>
</dbReference>
<evidence type="ECO:0000256" key="6">
    <source>
        <dbReference type="ARBA" id="ARBA00012483"/>
    </source>
</evidence>
<dbReference type="GO" id="GO:0070936">
    <property type="term" value="P:protein K48-linked ubiquitination"/>
    <property type="evidence" value="ECO:0007669"/>
    <property type="project" value="TreeGrafter"/>
</dbReference>
<evidence type="ECO:0000256" key="8">
    <source>
        <dbReference type="ARBA" id="ARBA00022707"/>
    </source>
</evidence>
<comment type="catalytic activity">
    <reaction evidence="1">
        <text>S-ubiquitinyl-[E2 ubiquitin-conjugating enzyme]-L-cysteine + [acceptor protein]-L-lysine = [E2 ubiquitin-conjugating enzyme]-L-cysteine + N(6)-ubiquitinyl-[acceptor protein]-L-lysine.</text>
        <dbReference type="EC" id="2.3.2.27"/>
    </reaction>
</comment>
<comment type="subcellular location">
    <subcellularLocation>
        <location evidence="3">Endosome</location>
    </subcellularLocation>
    <subcellularLocation>
        <location evidence="4">Lysosome</location>
    </subcellularLocation>
    <subcellularLocation>
        <location evidence="2">Membrane</location>
        <topology evidence="2">Peripheral membrane protein</topology>
    </subcellularLocation>
</comment>
<keyword evidence="8" id="KW-0519">Myristate</keyword>
<dbReference type="STRING" id="741276.A0A2S5B258"/>
<evidence type="ECO:0000256" key="12">
    <source>
        <dbReference type="ARBA" id="ARBA00023228"/>
    </source>
</evidence>
<keyword evidence="14" id="KW-0479">Metal-binding</keyword>
<dbReference type="PANTHER" id="PTHR46661:SF4">
    <property type="entry name" value="RING-TYPE DOMAIN-CONTAINING PROTEIN"/>
    <property type="match status" value="1"/>
</dbReference>
<feature type="compositionally biased region" description="Low complexity" evidence="15">
    <location>
        <begin position="188"/>
        <end position="198"/>
    </location>
</feature>
<evidence type="ECO:0000256" key="15">
    <source>
        <dbReference type="SAM" id="MobiDB-lite"/>
    </source>
</evidence>
<dbReference type="GO" id="GO:0008270">
    <property type="term" value="F:zinc ion binding"/>
    <property type="evidence" value="ECO:0007669"/>
    <property type="project" value="UniProtKB-KW"/>
</dbReference>
<feature type="region of interest" description="Disordered" evidence="15">
    <location>
        <begin position="188"/>
        <end position="236"/>
    </location>
</feature>